<gene>
    <name evidence="2" type="ORF">LAZ67_10002887</name>
</gene>
<name>A0ABY6KXF7_9ARAC</name>
<evidence type="ECO:0000313" key="2">
    <source>
        <dbReference type="EMBL" id="UYV73373.1"/>
    </source>
</evidence>
<protein>
    <recommendedName>
        <fullName evidence="1">Chitin-binding type-4 domain-containing protein</fullName>
    </recommendedName>
</protein>
<feature type="domain" description="Chitin-binding type-4" evidence="1">
    <location>
        <begin position="24"/>
        <end position="187"/>
    </location>
</feature>
<evidence type="ECO:0000259" key="1">
    <source>
        <dbReference type="Pfam" id="PF03067"/>
    </source>
</evidence>
<organism evidence="2 3">
    <name type="scientific">Cordylochernes scorpioides</name>
    <dbReference type="NCBI Taxonomy" id="51811"/>
    <lineage>
        <taxon>Eukaryota</taxon>
        <taxon>Metazoa</taxon>
        <taxon>Ecdysozoa</taxon>
        <taxon>Arthropoda</taxon>
        <taxon>Chelicerata</taxon>
        <taxon>Arachnida</taxon>
        <taxon>Pseudoscorpiones</taxon>
        <taxon>Cheliferoidea</taxon>
        <taxon>Chernetidae</taxon>
        <taxon>Cordylochernes</taxon>
    </lineage>
</organism>
<evidence type="ECO:0000313" key="3">
    <source>
        <dbReference type="Proteomes" id="UP001235939"/>
    </source>
</evidence>
<dbReference type="InterPro" id="IPR004302">
    <property type="entry name" value="Cellulose/chitin-bd_N"/>
</dbReference>
<accession>A0ABY6KXF7</accession>
<keyword evidence="3" id="KW-1185">Reference proteome</keyword>
<proteinExistence type="predicted"/>
<dbReference type="Pfam" id="PF03067">
    <property type="entry name" value="LPMO_10"/>
    <property type="match status" value="1"/>
</dbReference>
<dbReference type="EMBL" id="CP092872">
    <property type="protein sequence ID" value="UYV73373.1"/>
    <property type="molecule type" value="Genomic_DNA"/>
</dbReference>
<reference evidence="2 3" key="1">
    <citation type="submission" date="2022-01" db="EMBL/GenBank/DDBJ databases">
        <title>A chromosomal length assembly of Cordylochernes scorpioides.</title>
        <authorList>
            <person name="Zeh D."/>
            <person name="Zeh J."/>
        </authorList>
    </citation>
    <scope>NUCLEOTIDE SEQUENCE [LARGE SCALE GENOMIC DNA]</scope>
    <source>
        <strain evidence="2">IN4F17</strain>
        <tissue evidence="2">Whole Body</tissue>
    </source>
</reference>
<dbReference type="Proteomes" id="UP001235939">
    <property type="component" value="Chromosome 10"/>
</dbReference>
<sequence>MCDAGNNWGKCESGREAMGCGPQETYRNCADIAIRDGAGIRGPYMSASLLYAPNKKQELTKRVCGQIQWRVNDGRCGPCGDRWDEEPPRPNETGGKYATNVTVRVYRPGQTIDVILDIVANHLGWYRFELCPDPMETEDCFDDWPLRDAETLQTRVPVPRNDTGLFFFRMKLPERLTCDRCVLRWHWFSGESIHGVWWWGSDVYR</sequence>